<organism evidence="1 2">
    <name type="scientific">Gillisia mitskevichiae</name>
    <dbReference type="NCBI Taxonomy" id="270921"/>
    <lineage>
        <taxon>Bacteria</taxon>
        <taxon>Pseudomonadati</taxon>
        <taxon>Bacteroidota</taxon>
        <taxon>Flavobacteriia</taxon>
        <taxon>Flavobacteriales</taxon>
        <taxon>Flavobacteriaceae</taxon>
        <taxon>Gillisia</taxon>
    </lineage>
</organism>
<protein>
    <submittedName>
        <fullName evidence="1">Uncharacterized protein</fullName>
    </submittedName>
</protein>
<keyword evidence="2" id="KW-1185">Reference proteome</keyword>
<sequence length="44" mass="5222">MISSYLGNFAYAKNLINFYDKNYTDVKDVKKINSEIIRNQKTFL</sequence>
<evidence type="ECO:0000313" key="1">
    <source>
        <dbReference type="EMBL" id="RKS45137.1"/>
    </source>
</evidence>
<gene>
    <name evidence="1" type="ORF">BC962_2813</name>
</gene>
<comment type="caution">
    <text evidence="1">The sequence shown here is derived from an EMBL/GenBank/DDBJ whole genome shotgun (WGS) entry which is preliminary data.</text>
</comment>
<proteinExistence type="predicted"/>
<name>A0A495P4I7_9FLAO</name>
<accession>A0A495P4I7</accession>
<dbReference type="EMBL" id="RBLG01000004">
    <property type="protein sequence ID" value="RKS45137.1"/>
    <property type="molecule type" value="Genomic_DNA"/>
</dbReference>
<reference evidence="1 2" key="1">
    <citation type="submission" date="2018-10" db="EMBL/GenBank/DDBJ databases">
        <title>Genomic Encyclopedia of Archaeal and Bacterial Type Strains, Phase II (KMG-II): from individual species to whole genera.</title>
        <authorList>
            <person name="Goeker M."/>
        </authorList>
    </citation>
    <scope>NUCLEOTIDE SEQUENCE [LARGE SCALE GENOMIC DNA]</scope>
    <source>
        <strain evidence="1 2">DSM 19839</strain>
    </source>
</reference>
<evidence type="ECO:0000313" key="2">
    <source>
        <dbReference type="Proteomes" id="UP000276282"/>
    </source>
</evidence>
<dbReference type="Proteomes" id="UP000276282">
    <property type="component" value="Unassembled WGS sequence"/>
</dbReference>
<dbReference type="AlphaFoldDB" id="A0A495P4I7"/>